<sequence>MPATFTISSGSDRVVNVYPKRHRSSRSSASVQSPETSSASRSYSSASSESWSRGDSPYEEDGIVPSDSASRPRRSSRRYETEVQPAPPRRRSSHRSAAVERDDPPRRRYTTSRHTSSHSRHAESRRSPSDDSASVASYDDYPYSHHGAPQPPPPQRGYPPHAGYRNMPAPQSHGGYPPSAASVAPYHDPFAAQALVHMPPPDPFYPPQPNPFAPQLPRDNPFSPNPPMSSAADSGYFPGDLHAPPVTHPHHRNPVPTRPQSYVAPSPQYAGSEMSMYSGHGPYPGYPPMHGVPPGYIPPWAYVRHESPPIEKEKESKEKLELDSLKALIEKHEAARIAAETARIAEEKERLAKAEADAAAAAAKKAEEEAEKRRKEEVAAALQKTKEEAEKKAQEDAKKAEEEHEKKMAEAKKAHDELEKKAIEEHEKKMAEAKKAHDDLEKKHKELEAEAEKNKPTPDSLKPPLKFKDALGRKFSFPWHICKTWKGMEGLIKQAFLHVEDYGYHVEQGHYDLVGPDGEIILPQVWDTMIQPDWEVIMMMWPMPEPEKPDKLQKDAQEMFMGFENLAMPPVEKKRKDGKKKDGKKAKKSPEIVNVGAPLGPPPGFPGGIGFVDGDFLMDTIVNVPEKKPTKPKKTVRPTALQQWIVGGGIRRKS</sequence>
<dbReference type="PANTHER" id="PTHR47357:SF1">
    <property type="entry name" value="SPINDLE POLE BODY COMPONENT 110"/>
    <property type="match status" value="1"/>
</dbReference>
<feature type="compositionally biased region" description="Basic and acidic residues" evidence="1">
    <location>
        <begin position="97"/>
        <end position="106"/>
    </location>
</feature>
<evidence type="ECO:0000256" key="1">
    <source>
        <dbReference type="SAM" id="MobiDB-lite"/>
    </source>
</evidence>
<accession>A0AAQ3R6W7</accession>
<feature type="compositionally biased region" description="Basic and acidic residues" evidence="1">
    <location>
        <begin position="364"/>
        <end position="414"/>
    </location>
</feature>
<protein>
    <recommendedName>
        <fullName evidence="2">Ubiquitin-like domain-containing protein</fullName>
    </recommendedName>
</protein>
<feature type="compositionally biased region" description="Low complexity" evidence="1">
    <location>
        <begin position="130"/>
        <end position="148"/>
    </location>
</feature>
<evidence type="ECO:0000313" key="4">
    <source>
        <dbReference type="Proteomes" id="UP001303373"/>
    </source>
</evidence>
<dbReference type="AlphaFoldDB" id="A0AAQ3R6W7"/>
<feature type="region of interest" description="Disordered" evidence="1">
    <location>
        <begin position="195"/>
        <end position="231"/>
    </location>
</feature>
<dbReference type="GO" id="GO:0005856">
    <property type="term" value="C:cytoskeleton"/>
    <property type="evidence" value="ECO:0007669"/>
    <property type="project" value="TreeGrafter"/>
</dbReference>
<dbReference type="PANTHER" id="PTHR47357">
    <property type="entry name" value="COP1-INTERACTIVE PROTEIN 1"/>
    <property type="match status" value="1"/>
</dbReference>
<feature type="compositionally biased region" description="Polar residues" evidence="1">
    <location>
        <begin position="1"/>
        <end position="11"/>
    </location>
</feature>
<dbReference type="Pfam" id="PF22893">
    <property type="entry name" value="ULD_2"/>
    <property type="match status" value="1"/>
</dbReference>
<gene>
    <name evidence="3" type="ORF">R9X50_00657900</name>
</gene>
<keyword evidence="4" id="KW-1185">Reference proteome</keyword>
<feature type="compositionally biased region" description="Low complexity" evidence="1">
    <location>
        <begin position="26"/>
        <end position="55"/>
    </location>
</feature>
<evidence type="ECO:0000259" key="2">
    <source>
        <dbReference type="Pfam" id="PF22893"/>
    </source>
</evidence>
<dbReference type="InterPro" id="IPR054464">
    <property type="entry name" value="ULD_fung"/>
</dbReference>
<feature type="region of interest" description="Disordered" evidence="1">
    <location>
        <begin position="353"/>
        <end position="414"/>
    </location>
</feature>
<dbReference type="Proteomes" id="UP001303373">
    <property type="component" value="Chromosome 11"/>
</dbReference>
<reference evidence="3 4" key="1">
    <citation type="submission" date="2023-11" db="EMBL/GenBank/DDBJ databases">
        <title>An acidophilic fungus is an integral part of prey digestion in a carnivorous sundew plant.</title>
        <authorList>
            <person name="Tsai I.J."/>
        </authorList>
    </citation>
    <scope>NUCLEOTIDE SEQUENCE [LARGE SCALE GENOMIC DNA]</scope>
    <source>
        <strain evidence="3">169a</strain>
    </source>
</reference>
<feature type="compositionally biased region" description="Pro residues" evidence="1">
    <location>
        <begin position="198"/>
        <end position="214"/>
    </location>
</feature>
<organism evidence="3 4">
    <name type="scientific">Acrodontium crateriforme</name>
    <dbReference type="NCBI Taxonomy" id="150365"/>
    <lineage>
        <taxon>Eukaryota</taxon>
        <taxon>Fungi</taxon>
        <taxon>Dikarya</taxon>
        <taxon>Ascomycota</taxon>
        <taxon>Pezizomycotina</taxon>
        <taxon>Dothideomycetes</taxon>
        <taxon>Dothideomycetidae</taxon>
        <taxon>Mycosphaerellales</taxon>
        <taxon>Teratosphaeriaceae</taxon>
        <taxon>Acrodontium</taxon>
    </lineage>
</organism>
<dbReference type="EMBL" id="CP138590">
    <property type="protein sequence ID" value="WPH03696.1"/>
    <property type="molecule type" value="Genomic_DNA"/>
</dbReference>
<feature type="domain" description="Ubiquitin-like" evidence="2">
    <location>
        <begin position="462"/>
        <end position="544"/>
    </location>
</feature>
<feature type="compositionally biased region" description="Basic and acidic residues" evidence="1">
    <location>
        <begin position="120"/>
        <end position="129"/>
    </location>
</feature>
<proteinExistence type="predicted"/>
<evidence type="ECO:0000313" key="3">
    <source>
        <dbReference type="EMBL" id="WPH03696.1"/>
    </source>
</evidence>
<feature type="compositionally biased region" description="Basic residues" evidence="1">
    <location>
        <begin position="576"/>
        <end position="587"/>
    </location>
</feature>
<name>A0AAQ3R6W7_9PEZI</name>
<dbReference type="GO" id="GO:0005200">
    <property type="term" value="F:structural constituent of cytoskeleton"/>
    <property type="evidence" value="ECO:0007669"/>
    <property type="project" value="TreeGrafter"/>
</dbReference>
<feature type="region of interest" description="Disordered" evidence="1">
    <location>
        <begin position="1"/>
        <end position="182"/>
    </location>
</feature>
<feature type="region of interest" description="Disordered" evidence="1">
    <location>
        <begin position="571"/>
        <end position="600"/>
    </location>
</feature>
<feature type="compositionally biased region" description="Basic residues" evidence="1">
    <location>
        <begin position="107"/>
        <end position="119"/>
    </location>
</feature>